<accession>A0A1I7XNZ0</accession>
<dbReference type="AlphaFoldDB" id="A0A1I7XNZ0"/>
<dbReference type="WBParaSite" id="Hba_19193">
    <property type="protein sequence ID" value="Hba_19193"/>
    <property type="gene ID" value="Hba_19193"/>
</dbReference>
<proteinExistence type="predicted"/>
<evidence type="ECO:0000313" key="2">
    <source>
        <dbReference type="WBParaSite" id="Hba_19193"/>
    </source>
</evidence>
<evidence type="ECO:0000313" key="1">
    <source>
        <dbReference type="Proteomes" id="UP000095283"/>
    </source>
</evidence>
<organism evidence="1 2">
    <name type="scientific">Heterorhabditis bacteriophora</name>
    <name type="common">Entomopathogenic nematode worm</name>
    <dbReference type="NCBI Taxonomy" id="37862"/>
    <lineage>
        <taxon>Eukaryota</taxon>
        <taxon>Metazoa</taxon>
        <taxon>Ecdysozoa</taxon>
        <taxon>Nematoda</taxon>
        <taxon>Chromadorea</taxon>
        <taxon>Rhabditida</taxon>
        <taxon>Rhabditina</taxon>
        <taxon>Rhabditomorpha</taxon>
        <taxon>Strongyloidea</taxon>
        <taxon>Heterorhabditidae</taxon>
        <taxon>Heterorhabditis</taxon>
    </lineage>
</organism>
<sequence>MDVISIQIAKEVDVDGTKLKGQFRQLDRMKYERCGESRQRSHIVFQALDKKTNLRALACLRLKLAGSCSDPSLYDSLRGFHKL</sequence>
<name>A0A1I7XNZ0_HETBA</name>
<reference evidence="2" key="1">
    <citation type="submission" date="2016-11" db="UniProtKB">
        <authorList>
            <consortium name="WormBaseParasite"/>
        </authorList>
    </citation>
    <scope>IDENTIFICATION</scope>
</reference>
<dbReference type="Proteomes" id="UP000095283">
    <property type="component" value="Unplaced"/>
</dbReference>
<protein>
    <submittedName>
        <fullName evidence="2">Myosin motor domain-containing protein</fullName>
    </submittedName>
</protein>
<keyword evidence="1" id="KW-1185">Reference proteome</keyword>